<keyword evidence="1" id="KW-0472">Membrane</keyword>
<gene>
    <name evidence="3" type="ORF">EDC18_101196</name>
</gene>
<keyword evidence="1" id="KW-0812">Transmembrane</keyword>
<organism evidence="3 4">
    <name type="scientific">Natranaerovirga pectinivora</name>
    <dbReference type="NCBI Taxonomy" id="682400"/>
    <lineage>
        <taxon>Bacteria</taxon>
        <taxon>Bacillati</taxon>
        <taxon>Bacillota</taxon>
        <taxon>Clostridia</taxon>
        <taxon>Lachnospirales</taxon>
        <taxon>Natranaerovirgaceae</taxon>
        <taxon>Natranaerovirga</taxon>
    </lineage>
</organism>
<dbReference type="Pfam" id="PF00092">
    <property type="entry name" value="VWA"/>
    <property type="match status" value="1"/>
</dbReference>
<dbReference type="RefSeq" id="WP_243115043.1">
    <property type="nucleotide sequence ID" value="NZ_SMAL01000001.1"/>
</dbReference>
<keyword evidence="4" id="KW-1185">Reference proteome</keyword>
<dbReference type="AlphaFoldDB" id="A0A4R3MT58"/>
<feature type="transmembrane region" description="Helical" evidence="1">
    <location>
        <begin position="12"/>
        <end position="32"/>
    </location>
</feature>
<dbReference type="NCBIfam" id="TIGR02532">
    <property type="entry name" value="IV_pilin_GFxxxE"/>
    <property type="match status" value="1"/>
</dbReference>
<evidence type="ECO:0000313" key="4">
    <source>
        <dbReference type="Proteomes" id="UP000294902"/>
    </source>
</evidence>
<dbReference type="PROSITE" id="PS50234">
    <property type="entry name" value="VWFA"/>
    <property type="match status" value="1"/>
</dbReference>
<dbReference type="Proteomes" id="UP000294902">
    <property type="component" value="Unassembled WGS sequence"/>
</dbReference>
<dbReference type="EMBL" id="SMAL01000001">
    <property type="protein sequence ID" value="TCT16900.1"/>
    <property type="molecule type" value="Genomic_DNA"/>
</dbReference>
<keyword evidence="1" id="KW-1133">Transmembrane helix</keyword>
<dbReference type="SUPFAM" id="SSF53300">
    <property type="entry name" value="vWA-like"/>
    <property type="match status" value="1"/>
</dbReference>
<accession>A0A4R3MT58</accession>
<dbReference type="InterPro" id="IPR002035">
    <property type="entry name" value="VWF_A"/>
</dbReference>
<dbReference type="Gene3D" id="3.40.50.410">
    <property type="entry name" value="von Willebrand factor, type A domain"/>
    <property type="match status" value="1"/>
</dbReference>
<evidence type="ECO:0000256" key="1">
    <source>
        <dbReference type="SAM" id="Phobius"/>
    </source>
</evidence>
<proteinExistence type="predicted"/>
<dbReference type="InterPro" id="IPR036465">
    <property type="entry name" value="vWFA_dom_sf"/>
</dbReference>
<evidence type="ECO:0000259" key="2">
    <source>
        <dbReference type="PROSITE" id="PS50234"/>
    </source>
</evidence>
<dbReference type="Pfam" id="PF07963">
    <property type="entry name" value="N_methyl"/>
    <property type="match status" value="1"/>
</dbReference>
<feature type="domain" description="VWFA" evidence="2">
    <location>
        <begin position="197"/>
        <end position="437"/>
    </location>
</feature>
<protein>
    <submittedName>
        <fullName evidence="3">Prepilin-type N-terminal cleavage/methylation domain-containing protein</fullName>
    </submittedName>
</protein>
<dbReference type="PROSITE" id="PS00409">
    <property type="entry name" value="PROKAR_NTER_METHYL"/>
    <property type="match status" value="1"/>
</dbReference>
<comment type="caution">
    <text evidence="3">The sequence shown here is derived from an EMBL/GenBank/DDBJ whole genome shotgun (WGS) entry which is preliminary data.</text>
</comment>
<dbReference type="SMART" id="SM00327">
    <property type="entry name" value="VWA"/>
    <property type="match status" value="1"/>
</dbReference>
<dbReference type="InterPro" id="IPR012902">
    <property type="entry name" value="N_methyl_site"/>
</dbReference>
<reference evidence="3 4" key="1">
    <citation type="submission" date="2019-03" db="EMBL/GenBank/DDBJ databases">
        <title>Genomic Encyclopedia of Type Strains, Phase IV (KMG-IV): sequencing the most valuable type-strain genomes for metagenomic binning, comparative biology and taxonomic classification.</title>
        <authorList>
            <person name="Goeker M."/>
        </authorList>
    </citation>
    <scope>NUCLEOTIDE SEQUENCE [LARGE SCALE GENOMIC DNA]</scope>
    <source>
        <strain evidence="3 4">DSM 24629</strain>
    </source>
</reference>
<dbReference type="CDD" id="cd00198">
    <property type="entry name" value="vWFA"/>
    <property type="match status" value="1"/>
</dbReference>
<name>A0A4R3MT58_9FIRM</name>
<sequence length="453" mass="49821">MRLKNNKGITLVELLIGIALLGIISTIIFSMLNFGTKVHKMSLEEYQLQSSIRMALEKTNQIIRYSTALFAIPETSFQESNLTPGWHYFGVSEDKKEIINYRWDNTIAQHVKEVLVAHQNNISYNLRFEKISSHSEDNLLRFFVEASIDGTVYKKIDINSEIETFNTLQIINYGSDTNPATAVAYRGEDRQDSVIGHIAMVLDTSGSMAWNMAGNDSGPASTRRIAILKNEAKNLINGFAQESNIDISLVPFSTSANNPKPFRNARLETASLISDIDSLIAVGGTNTGDGIRRAYRGLQAHNSTLGPGITPSNYIIILVDGVTTFASVEKTSAINYVTHGNNILDHSSEYRNRSPWNSTGQIAGNGSSLDSHGTAYVDLIGSMIRNTNFAKVYVIGFSSRASDLLSVNDIANACGAPPERVFLAGDGNDLSVVFETIRYEIVNDLWHLKGPNL</sequence>
<evidence type="ECO:0000313" key="3">
    <source>
        <dbReference type="EMBL" id="TCT16900.1"/>
    </source>
</evidence>